<dbReference type="PANTHER" id="PTHR13348">
    <property type="entry name" value="RIBONUCLEASE P SUBUNIT P29"/>
    <property type="match status" value="1"/>
</dbReference>
<keyword evidence="3" id="KW-0963">Cytoplasm</keyword>
<dbReference type="Pfam" id="PF01868">
    <property type="entry name" value="RNase_P-MRP_p29"/>
    <property type="match status" value="1"/>
</dbReference>
<dbReference type="GO" id="GO:0000172">
    <property type="term" value="C:ribonuclease MRP complex"/>
    <property type="evidence" value="ECO:0007669"/>
    <property type="project" value="InterPro"/>
</dbReference>
<dbReference type="Gene3D" id="2.30.30.210">
    <property type="entry name" value="Ribonuclease P/MRP, subunit p29"/>
    <property type="match status" value="1"/>
</dbReference>
<evidence type="ECO:0000256" key="7">
    <source>
        <dbReference type="ARBA" id="ARBA00022801"/>
    </source>
</evidence>
<feature type="compositionally biased region" description="Basic residues" evidence="9">
    <location>
        <begin position="63"/>
        <end position="76"/>
    </location>
</feature>
<keyword evidence="5" id="KW-0540">Nuclease</keyword>
<dbReference type="GO" id="GO:0016787">
    <property type="term" value="F:hydrolase activity"/>
    <property type="evidence" value="ECO:0007669"/>
    <property type="project" value="UniProtKB-KW"/>
</dbReference>
<accession>A0A6A5TYG3</accession>
<dbReference type="Proteomes" id="UP000800035">
    <property type="component" value="Unassembled WGS sequence"/>
</dbReference>
<dbReference type="InterPro" id="IPR036980">
    <property type="entry name" value="RNase_P/MRP_Rpp29_sf"/>
</dbReference>
<dbReference type="InterPro" id="IPR016848">
    <property type="entry name" value="RNase_P/MRP_Rpp29-subunit"/>
</dbReference>
<dbReference type="OrthoDB" id="124041at2759"/>
<keyword evidence="8" id="KW-0539">Nucleus</keyword>
<dbReference type="PIRSF" id="PIRSF027081">
    <property type="entry name" value="RNase_P/MRP_p29_subunit"/>
    <property type="match status" value="1"/>
</dbReference>
<evidence type="ECO:0000313" key="10">
    <source>
        <dbReference type="EMBL" id="KAF1955736.1"/>
    </source>
</evidence>
<organism evidence="10 11">
    <name type="scientific">Byssothecium circinans</name>
    <dbReference type="NCBI Taxonomy" id="147558"/>
    <lineage>
        <taxon>Eukaryota</taxon>
        <taxon>Fungi</taxon>
        <taxon>Dikarya</taxon>
        <taxon>Ascomycota</taxon>
        <taxon>Pezizomycotina</taxon>
        <taxon>Dothideomycetes</taxon>
        <taxon>Pleosporomycetidae</taxon>
        <taxon>Pleosporales</taxon>
        <taxon>Massarineae</taxon>
        <taxon>Massarinaceae</taxon>
        <taxon>Byssothecium</taxon>
    </lineage>
</organism>
<evidence type="ECO:0000256" key="2">
    <source>
        <dbReference type="ARBA" id="ARBA00006181"/>
    </source>
</evidence>
<name>A0A6A5TYG3_9PLEO</name>
<dbReference type="SUPFAM" id="SSF101744">
    <property type="entry name" value="Rof/RNase P subunit-like"/>
    <property type="match status" value="1"/>
</dbReference>
<evidence type="ECO:0000256" key="1">
    <source>
        <dbReference type="ARBA" id="ARBA00004123"/>
    </source>
</evidence>
<comment type="subcellular location">
    <subcellularLocation>
        <location evidence="1">Nucleus</location>
    </subcellularLocation>
</comment>
<keyword evidence="11" id="KW-1185">Reference proteome</keyword>
<evidence type="ECO:0000256" key="9">
    <source>
        <dbReference type="SAM" id="MobiDB-lite"/>
    </source>
</evidence>
<gene>
    <name evidence="10" type="ORF">CC80DRAFT_492713</name>
</gene>
<dbReference type="PANTHER" id="PTHR13348:SF0">
    <property type="entry name" value="RIBONUCLEASE P PROTEIN SUBUNIT P29"/>
    <property type="match status" value="1"/>
</dbReference>
<keyword evidence="4 8" id="KW-0819">tRNA processing</keyword>
<reference evidence="10" key="1">
    <citation type="journal article" date="2020" name="Stud. Mycol.">
        <title>101 Dothideomycetes genomes: a test case for predicting lifestyles and emergence of pathogens.</title>
        <authorList>
            <person name="Haridas S."/>
            <person name="Albert R."/>
            <person name="Binder M."/>
            <person name="Bloem J."/>
            <person name="Labutti K."/>
            <person name="Salamov A."/>
            <person name="Andreopoulos B."/>
            <person name="Baker S."/>
            <person name="Barry K."/>
            <person name="Bills G."/>
            <person name="Bluhm B."/>
            <person name="Cannon C."/>
            <person name="Castanera R."/>
            <person name="Culley D."/>
            <person name="Daum C."/>
            <person name="Ezra D."/>
            <person name="Gonzalez J."/>
            <person name="Henrissat B."/>
            <person name="Kuo A."/>
            <person name="Liang C."/>
            <person name="Lipzen A."/>
            <person name="Lutzoni F."/>
            <person name="Magnuson J."/>
            <person name="Mondo S."/>
            <person name="Nolan M."/>
            <person name="Ohm R."/>
            <person name="Pangilinan J."/>
            <person name="Park H.-J."/>
            <person name="Ramirez L."/>
            <person name="Alfaro M."/>
            <person name="Sun H."/>
            <person name="Tritt A."/>
            <person name="Yoshinaga Y."/>
            <person name="Zwiers L.-H."/>
            <person name="Turgeon B."/>
            <person name="Goodwin S."/>
            <person name="Spatafora J."/>
            <person name="Crous P."/>
            <person name="Grigoriev I."/>
        </authorList>
    </citation>
    <scope>NUCLEOTIDE SEQUENCE</scope>
    <source>
        <strain evidence="10">CBS 675.92</strain>
    </source>
</reference>
<dbReference type="GO" id="GO:0004519">
    <property type="term" value="F:endonuclease activity"/>
    <property type="evidence" value="ECO:0007669"/>
    <property type="project" value="UniProtKB-KW"/>
</dbReference>
<evidence type="ECO:0000256" key="5">
    <source>
        <dbReference type="ARBA" id="ARBA00022722"/>
    </source>
</evidence>
<evidence type="ECO:0000256" key="6">
    <source>
        <dbReference type="ARBA" id="ARBA00022759"/>
    </source>
</evidence>
<dbReference type="InterPro" id="IPR023538">
    <property type="entry name" value="RNP1"/>
</dbReference>
<comment type="similarity">
    <text evidence="2">Belongs to the eukaryotic/archaeal RNase P protein component 1 family.</text>
</comment>
<dbReference type="GO" id="GO:0001682">
    <property type="term" value="P:tRNA 5'-leader removal"/>
    <property type="evidence" value="ECO:0007669"/>
    <property type="project" value="InterPro"/>
</dbReference>
<keyword evidence="6" id="KW-0255">Endonuclease</keyword>
<dbReference type="InterPro" id="IPR023534">
    <property type="entry name" value="Rof/RNase_P-like"/>
</dbReference>
<dbReference type="EMBL" id="ML976993">
    <property type="protein sequence ID" value="KAF1955736.1"/>
    <property type="molecule type" value="Genomic_DNA"/>
</dbReference>
<dbReference type="InterPro" id="IPR002730">
    <property type="entry name" value="Rpp29/RNP1"/>
</dbReference>
<feature type="region of interest" description="Disordered" evidence="9">
    <location>
        <begin position="55"/>
        <end position="76"/>
    </location>
</feature>
<proteinExistence type="inferred from homology"/>
<protein>
    <recommendedName>
        <fullName evidence="8">Ribonuclease P protein subunit</fullName>
    </recommendedName>
</protein>
<dbReference type="GO" id="GO:0005634">
    <property type="term" value="C:nucleus"/>
    <property type="evidence" value="ECO:0007669"/>
    <property type="project" value="UniProtKB-SubCell"/>
</dbReference>
<evidence type="ECO:0000256" key="3">
    <source>
        <dbReference type="ARBA" id="ARBA00022490"/>
    </source>
</evidence>
<sequence>MAEPPIPFPQTLLARAHSPTTAEKHYTERILKRPLYIRANSPTPSARALRRRTLNARKEASRTRSKQKPRPLSAAKKRSLGLLEIPKDEQKYTIYEGLHNLWCGYMREVLGVSEERALVTAAGAGQVLASADMHGALVEVVRSRCVSRVGIRGIVVRDTKFTFEIITERNKVKNVPKEHTMFRFEVPLEGEAKERDVAVDGDEGEGKGKKPLVFEILGEMFQARGADRANKKFRMHYQPDV</sequence>
<dbReference type="GO" id="GO:0033204">
    <property type="term" value="F:ribonuclease P RNA binding"/>
    <property type="evidence" value="ECO:0007669"/>
    <property type="project" value="InterPro"/>
</dbReference>
<dbReference type="FunFam" id="2.30.30.210:FF:000005">
    <property type="entry name" value="Ribonuclease P protein subunit"/>
    <property type="match status" value="1"/>
</dbReference>
<dbReference type="GO" id="GO:0006364">
    <property type="term" value="P:rRNA processing"/>
    <property type="evidence" value="ECO:0007669"/>
    <property type="project" value="TreeGrafter"/>
</dbReference>
<dbReference type="GO" id="GO:0030677">
    <property type="term" value="C:ribonuclease P complex"/>
    <property type="evidence" value="ECO:0007669"/>
    <property type="project" value="InterPro"/>
</dbReference>
<evidence type="ECO:0000256" key="4">
    <source>
        <dbReference type="ARBA" id="ARBA00022694"/>
    </source>
</evidence>
<dbReference type="HAMAP" id="MF_00754">
    <property type="entry name" value="RNase_P_1"/>
    <property type="match status" value="1"/>
</dbReference>
<dbReference type="AlphaFoldDB" id="A0A6A5TYG3"/>
<keyword evidence="7" id="KW-0378">Hydrolase</keyword>
<dbReference type="SMART" id="SM00538">
    <property type="entry name" value="POP4"/>
    <property type="match status" value="1"/>
</dbReference>
<evidence type="ECO:0000313" key="11">
    <source>
        <dbReference type="Proteomes" id="UP000800035"/>
    </source>
</evidence>
<evidence type="ECO:0000256" key="8">
    <source>
        <dbReference type="PIRNR" id="PIRNR027081"/>
    </source>
</evidence>